<accession>A0AAU9JRJ0</accession>
<keyword evidence="4" id="KW-1185">Reference proteome</keyword>
<keyword evidence="1" id="KW-0472">Membrane</keyword>
<keyword evidence="1" id="KW-1133">Transmembrane helix</keyword>
<feature type="transmembrane region" description="Helical" evidence="1">
    <location>
        <begin position="194"/>
        <end position="217"/>
    </location>
</feature>
<dbReference type="Proteomes" id="UP001162131">
    <property type="component" value="Unassembled WGS sequence"/>
</dbReference>
<organism evidence="3 4">
    <name type="scientific">Blepharisma stoltei</name>
    <dbReference type="NCBI Taxonomy" id="1481888"/>
    <lineage>
        <taxon>Eukaryota</taxon>
        <taxon>Sar</taxon>
        <taxon>Alveolata</taxon>
        <taxon>Ciliophora</taxon>
        <taxon>Postciliodesmatophora</taxon>
        <taxon>Heterotrichea</taxon>
        <taxon>Heterotrichida</taxon>
        <taxon>Blepharismidae</taxon>
        <taxon>Blepharisma</taxon>
    </lineage>
</organism>
<proteinExistence type="predicted"/>
<evidence type="ECO:0000256" key="1">
    <source>
        <dbReference type="SAM" id="Phobius"/>
    </source>
</evidence>
<evidence type="ECO:0000256" key="2">
    <source>
        <dbReference type="SAM" id="SignalP"/>
    </source>
</evidence>
<name>A0AAU9JRJ0_9CILI</name>
<reference evidence="3" key="1">
    <citation type="submission" date="2021-09" db="EMBL/GenBank/DDBJ databases">
        <authorList>
            <consortium name="AG Swart"/>
            <person name="Singh M."/>
            <person name="Singh A."/>
            <person name="Seah K."/>
            <person name="Emmerich C."/>
        </authorList>
    </citation>
    <scope>NUCLEOTIDE SEQUENCE</scope>
    <source>
        <strain evidence="3">ATCC30299</strain>
    </source>
</reference>
<protein>
    <submittedName>
        <fullName evidence="3">Uncharacterized protein</fullName>
    </submittedName>
</protein>
<feature type="chain" id="PRO_5043897144" evidence="2">
    <location>
        <begin position="23"/>
        <end position="245"/>
    </location>
</feature>
<comment type="caution">
    <text evidence="3">The sequence shown here is derived from an EMBL/GenBank/DDBJ whole genome shotgun (WGS) entry which is preliminary data.</text>
</comment>
<dbReference type="EMBL" id="CAJZBQ010000051">
    <property type="protein sequence ID" value="CAG9330407.1"/>
    <property type="molecule type" value="Genomic_DNA"/>
</dbReference>
<sequence>MKGAALFFVLSTVLSLDWSSYAVNTFNNEYKEVTGKKEVLYQLIDTLYKYDQRVNGFNHHLLLLLNSTHFGSLSMHLVTIFSNFQETEIEITDHIALKVFPDNNSSAVISKALSNYLNKTSVKLGDIECFRQDFQVPSSYGIDNLTETIDYSLISAVAYYQGNEYAIYVSIIPGKEKGYVWQTINQSSKKLGTMLFPIVVTAIISAAVTFLAITTYINRKKDPFQKQVDTDPRTLELEKNAESDG</sequence>
<evidence type="ECO:0000313" key="3">
    <source>
        <dbReference type="EMBL" id="CAG9330407.1"/>
    </source>
</evidence>
<gene>
    <name evidence="3" type="ORF">BSTOLATCC_MIC50999</name>
</gene>
<dbReference type="AlphaFoldDB" id="A0AAU9JRJ0"/>
<feature type="signal peptide" evidence="2">
    <location>
        <begin position="1"/>
        <end position="22"/>
    </location>
</feature>
<evidence type="ECO:0000313" key="4">
    <source>
        <dbReference type="Proteomes" id="UP001162131"/>
    </source>
</evidence>
<keyword evidence="2" id="KW-0732">Signal</keyword>
<keyword evidence="1" id="KW-0812">Transmembrane</keyword>